<dbReference type="Gene3D" id="2.60.40.790">
    <property type="match status" value="1"/>
</dbReference>
<dbReference type="Pfam" id="PF00011">
    <property type="entry name" value="HSP20"/>
    <property type="match status" value="1"/>
</dbReference>
<gene>
    <name evidence="2" type="ORF">AGERDE_LOCUS10925</name>
</gene>
<dbReference type="SUPFAM" id="SSF49764">
    <property type="entry name" value="HSP20-like chaperones"/>
    <property type="match status" value="1"/>
</dbReference>
<dbReference type="AlphaFoldDB" id="A0A9N9DLZ2"/>
<dbReference type="Proteomes" id="UP000789831">
    <property type="component" value="Unassembled WGS sequence"/>
</dbReference>
<dbReference type="CDD" id="cd06464">
    <property type="entry name" value="ACD_sHsps-like"/>
    <property type="match status" value="1"/>
</dbReference>
<feature type="domain" description="SHSP" evidence="1">
    <location>
        <begin position="35"/>
        <end position="119"/>
    </location>
</feature>
<reference evidence="2" key="1">
    <citation type="submission" date="2021-06" db="EMBL/GenBank/DDBJ databases">
        <authorList>
            <person name="Kallberg Y."/>
            <person name="Tangrot J."/>
            <person name="Rosling A."/>
        </authorList>
    </citation>
    <scope>NUCLEOTIDE SEQUENCE</scope>
    <source>
        <strain evidence="2">MT106</strain>
    </source>
</reference>
<keyword evidence="3" id="KW-1185">Reference proteome</keyword>
<evidence type="ECO:0000313" key="3">
    <source>
        <dbReference type="Proteomes" id="UP000789831"/>
    </source>
</evidence>
<proteinExistence type="predicted"/>
<sequence>SEVSELEIEYCSVREYIQDVFTSPFAVYDDDKSGTIHIIVQTPGLQSKEDLEINIGDDDCEVTITCKLQTISISGTVVVNTLPRENPLKINLRLPKKIDDQTKVKAKVVNGMTTITFKTKIISRRLLIE</sequence>
<name>A0A9N9DLZ2_9GLOM</name>
<dbReference type="OrthoDB" id="2440470at2759"/>
<organism evidence="2 3">
    <name type="scientific">Ambispora gerdemannii</name>
    <dbReference type="NCBI Taxonomy" id="144530"/>
    <lineage>
        <taxon>Eukaryota</taxon>
        <taxon>Fungi</taxon>
        <taxon>Fungi incertae sedis</taxon>
        <taxon>Mucoromycota</taxon>
        <taxon>Glomeromycotina</taxon>
        <taxon>Glomeromycetes</taxon>
        <taxon>Archaeosporales</taxon>
        <taxon>Ambisporaceae</taxon>
        <taxon>Ambispora</taxon>
    </lineage>
</organism>
<evidence type="ECO:0000259" key="1">
    <source>
        <dbReference type="Pfam" id="PF00011"/>
    </source>
</evidence>
<accession>A0A9N9DLZ2</accession>
<comment type="caution">
    <text evidence="2">The sequence shown here is derived from an EMBL/GenBank/DDBJ whole genome shotgun (WGS) entry which is preliminary data.</text>
</comment>
<feature type="non-terminal residue" evidence="2">
    <location>
        <position position="1"/>
    </location>
</feature>
<dbReference type="InterPro" id="IPR002068">
    <property type="entry name" value="A-crystallin/Hsp20_dom"/>
</dbReference>
<protein>
    <submittedName>
        <fullName evidence="2">4846_t:CDS:1</fullName>
    </submittedName>
</protein>
<dbReference type="InterPro" id="IPR008978">
    <property type="entry name" value="HSP20-like_chaperone"/>
</dbReference>
<evidence type="ECO:0000313" key="2">
    <source>
        <dbReference type="EMBL" id="CAG8639867.1"/>
    </source>
</evidence>
<dbReference type="EMBL" id="CAJVPL010003874">
    <property type="protein sequence ID" value="CAG8639867.1"/>
    <property type="molecule type" value="Genomic_DNA"/>
</dbReference>